<evidence type="ECO:0000259" key="4">
    <source>
        <dbReference type="Pfam" id="PF21787"/>
    </source>
</evidence>
<dbReference type="InterPro" id="IPR003106">
    <property type="entry name" value="Leu_zip_homeo"/>
</dbReference>
<proteinExistence type="predicted"/>
<evidence type="ECO:0000259" key="2">
    <source>
        <dbReference type="Pfam" id="PF02183"/>
    </source>
</evidence>
<evidence type="ECO:0000259" key="3">
    <source>
        <dbReference type="Pfam" id="PF12017"/>
    </source>
</evidence>
<dbReference type="Pfam" id="PF02183">
    <property type="entry name" value="HALZ"/>
    <property type="match status" value="1"/>
</dbReference>
<dbReference type="GO" id="GO:0006355">
    <property type="term" value="P:regulation of DNA-templated transcription"/>
    <property type="evidence" value="ECO:0007669"/>
    <property type="project" value="InterPro"/>
</dbReference>
<keyword evidence="1" id="KW-0175">Coiled coil</keyword>
<dbReference type="InterPro" id="IPR021896">
    <property type="entry name" value="THAP9-like_HTH"/>
</dbReference>
<sequence length="260" mass="29919">MLVEELVRTSNKSECVMSLSAETEEIEASCINISDKSSPSKENDYNVLKIQFDNLQKENQALKSEIKLLQTDNESLQKTVRHLEKQLKGESTDFEVQAKFAFKNCLTSNQVDIILKKKKKARWAPEEVSKAFTLRYFSKRCYIYLREKLHYPLPGLSTLQRWAASPNLRSGILEDVLSIMGTAGQTKSNINRTTVLSFDEIKISSLYEYDQKEDEILGKNSYMQVIMARGLFENWKQPIYIGFDQRVTKALLENTIHAIT</sequence>
<feature type="coiled-coil region" evidence="1">
    <location>
        <begin position="45"/>
        <end position="93"/>
    </location>
</feature>
<reference evidence="5" key="1">
    <citation type="journal article" date="2016" name="Sci. Rep.">
        <title>Molecular characterization of firefly nuptial gifts: a multi-omics approach sheds light on postcopulatory sexual selection.</title>
        <authorList>
            <person name="Al-Wathiqui N."/>
            <person name="Fallon T.R."/>
            <person name="South A."/>
            <person name="Weng J.K."/>
            <person name="Lewis S.M."/>
        </authorList>
    </citation>
    <scope>NUCLEOTIDE SEQUENCE</scope>
</reference>
<dbReference type="GO" id="GO:0043565">
    <property type="term" value="F:sequence-specific DNA binding"/>
    <property type="evidence" value="ECO:0007669"/>
    <property type="project" value="InterPro"/>
</dbReference>
<evidence type="ECO:0000313" key="5">
    <source>
        <dbReference type="EMBL" id="JAV53347.1"/>
    </source>
</evidence>
<name>A0A1Y1K3A3_PHOPY</name>
<feature type="domain" description="THAP9-like helix-turn-helix" evidence="3">
    <location>
        <begin position="101"/>
        <end position="162"/>
    </location>
</feature>
<feature type="domain" description="Transposable element P transposase-like RNase H" evidence="4">
    <location>
        <begin position="170"/>
        <end position="257"/>
    </location>
</feature>
<dbReference type="InterPro" id="IPR048365">
    <property type="entry name" value="TNP-like_RNaseH_N"/>
</dbReference>
<organism evidence="5">
    <name type="scientific">Photinus pyralis</name>
    <name type="common">Common eastern firefly</name>
    <name type="synonym">Lampyris pyralis</name>
    <dbReference type="NCBI Taxonomy" id="7054"/>
    <lineage>
        <taxon>Eukaryota</taxon>
        <taxon>Metazoa</taxon>
        <taxon>Ecdysozoa</taxon>
        <taxon>Arthropoda</taxon>
        <taxon>Hexapoda</taxon>
        <taxon>Insecta</taxon>
        <taxon>Pterygota</taxon>
        <taxon>Neoptera</taxon>
        <taxon>Endopterygota</taxon>
        <taxon>Coleoptera</taxon>
        <taxon>Polyphaga</taxon>
        <taxon>Elateriformia</taxon>
        <taxon>Elateroidea</taxon>
        <taxon>Lampyridae</taxon>
        <taxon>Lampyrinae</taxon>
        <taxon>Photinus</taxon>
    </lineage>
</organism>
<evidence type="ECO:0000256" key="1">
    <source>
        <dbReference type="SAM" id="Coils"/>
    </source>
</evidence>
<dbReference type="EMBL" id="GEZM01099399">
    <property type="protein sequence ID" value="JAV53347.1"/>
    <property type="molecule type" value="Transcribed_RNA"/>
</dbReference>
<feature type="domain" description="Leucine zipper homeobox-associated" evidence="2">
    <location>
        <begin position="42"/>
        <end position="70"/>
    </location>
</feature>
<dbReference type="Pfam" id="PF21787">
    <property type="entry name" value="TNP-like_RNaseH_N"/>
    <property type="match status" value="1"/>
</dbReference>
<accession>A0A1Y1K3A3</accession>
<dbReference type="Pfam" id="PF12017">
    <property type="entry name" value="Tnp_P_element"/>
    <property type="match status" value="1"/>
</dbReference>
<dbReference type="AlphaFoldDB" id="A0A1Y1K3A3"/>
<protein>
    <submittedName>
        <fullName evidence="5">Uncharacterized protein</fullName>
    </submittedName>
</protein>